<accession>A0AA49Q7R6</accession>
<protein>
    <submittedName>
        <fullName evidence="2">Carboxypeptidase-like regulatory domain-containing protein</fullName>
    </submittedName>
</protein>
<sequence length="570" mass="62059">MTHTRRALREIRLAAVSALGALFLLGARGASPVQAQVVSGSVVDSASRQPIPGAVIQLLGANGEEHGRGLSDARGAFVVRVRGDVRRVRIVRIGFSPRLLDVSIAAAEPATRALGDIAMRRIPAFLDPVRVVAAQCRGRSNRGRSPIALIEQARAGLLTSVVTRDQNPATMRRLTYERLFEGDSRRPTEQIVRSDSSTQQTRSFRAAQDAGSFVESGFVQPLGDEQIFFAPDADVLLDDRFAAGYCFRVMPRDRDRPREIGLGFEPATRRAGRVDVEGALWIDTVARELRELSFRYVGLNRRIEALGPGGSVSFQTLPNGLVIVDRWSMYLIGEVPDTLASSRPGTVRLSARLVEVRNGGELAAARWSDGTEWRAALGTVTGSARWRDGRPASGATLALGDTPFRTVVTDAGQYTFEGLLPGSYTVFVDDSALLSIGLDMPTSQRVTTDRDSTRLELILPTRADVAGRHCPASGPFDPNNRTLFLGRALRTDRAPIEDAIWGVRLNTPEGWVEVAKDGRTGSNGLMPYCTGLRRGAELEVTVRTPEGLVDVQRRRLTEPATIVPFVFPMP</sequence>
<dbReference type="GO" id="GO:0004180">
    <property type="term" value="F:carboxypeptidase activity"/>
    <property type="evidence" value="ECO:0007669"/>
    <property type="project" value="UniProtKB-KW"/>
</dbReference>
<proteinExistence type="predicted"/>
<keyword evidence="3" id="KW-1185">Reference proteome</keyword>
<name>A0AA49Q7R6_9BACT</name>
<dbReference type="KEGG" id="pspc:Strain318_001364"/>
<evidence type="ECO:0000313" key="1">
    <source>
        <dbReference type="EMBL" id="WKW12090.1"/>
    </source>
</evidence>
<dbReference type="Pfam" id="PF13620">
    <property type="entry name" value="CarboxypepD_reg"/>
    <property type="match status" value="1"/>
</dbReference>
<organism evidence="2 3">
    <name type="scientific">Pseudogemmatithrix spongiicola</name>
    <dbReference type="NCBI Taxonomy" id="3062599"/>
    <lineage>
        <taxon>Bacteria</taxon>
        <taxon>Pseudomonadati</taxon>
        <taxon>Gemmatimonadota</taxon>
        <taxon>Gemmatimonadia</taxon>
        <taxon>Gemmatimonadales</taxon>
        <taxon>Gemmatimonadaceae</taxon>
        <taxon>Pseudogemmatithrix</taxon>
    </lineage>
</organism>
<dbReference type="InterPro" id="IPR013784">
    <property type="entry name" value="Carb-bd-like_fold"/>
</dbReference>
<dbReference type="GO" id="GO:0030246">
    <property type="term" value="F:carbohydrate binding"/>
    <property type="evidence" value="ECO:0007669"/>
    <property type="project" value="InterPro"/>
</dbReference>
<dbReference type="AlphaFoldDB" id="A0AA49Q7R6"/>
<dbReference type="SUPFAM" id="SSF49452">
    <property type="entry name" value="Starch-binding domain-like"/>
    <property type="match status" value="1"/>
</dbReference>
<dbReference type="RefSeq" id="WP_367887765.1">
    <property type="nucleotide sequence ID" value="NZ_CP130612.1"/>
</dbReference>
<dbReference type="Gene3D" id="2.60.40.1120">
    <property type="entry name" value="Carboxypeptidase-like, regulatory domain"/>
    <property type="match status" value="1"/>
</dbReference>
<keyword evidence="2" id="KW-0645">Protease</keyword>
<dbReference type="EMBL" id="CP130612">
    <property type="protein sequence ID" value="WKW12090.1"/>
    <property type="molecule type" value="Genomic_DNA"/>
</dbReference>
<dbReference type="Proteomes" id="UP001229955">
    <property type="component" value="Chromosome"/>
</dbReference>
<accession>A0AA49Q5C6</accession>
<keyword evidence="2" id="KW-0378">Hydrolase</keyword>
<gene>
    <name evidence="1" type="ORF">Strain138_001364</name>
    <name evidence="2" type="ORF">Strain318_001364</name>
</gene>
<evidence type="ECO:0000313" key="3">
    <source>
        <dbReference type="Proteomes" id="UP001229955"/>
    </source>
</evidence>
<dbReference type="EMBL" id="CP130613">
    <property type="protein sequence ID" value="WKW14999.1"/>
    <property type="molecule type" value="Genomic_DNA"/>
</dbReference>
<dbReference type="SUPFAM" id="SSF49464">
    <property type="entry name" value="Carboxypeptidase regulatory domain-like"/>
    <property type="match status" value="1"/>
</dbReference>
<reference evidence="2" key="1">
    <citation type="submission" date="2023-07" db="EMBL/GenBank/DDBJ databases">
        <authorList>
            <person name="Haufschild T."/>
            <person name="Kallscheuer N."/>
            <person name="Hammer J."/>
            <person name="Kohn T."/>
            <person name="Kabuu M."/>
            <person name="Jogler M."/>
            <person name="Wohfarth N."/>
            <person name="Heuer A."/>
            <person name="Rohde M."/>
            <person name="van Teeseling M.C.F."/>
            <person name="Jogler C."/>
        </authorList>
    </citation>
    <scope>NUCLEOTIDE SEQUENCE</scope>
    <source>
        <strain evidence="1">Strain 138</strain>
        <strain evidence="2">Strain 318</strain>
    </source>
</reference>
<dbReference type="InterPro" id="IPR008969">
    <property type="entry name" value="CarboxyPept-like_regulatory"/>
</dbReference>
<evidence type="ECO:0000313" key="2">
    <source>
        <dbReference type="EMBL" id="WKW14999.1"/>
    </source>
</evidence>
<keyword evidence="2" id="KW-0121">Carboxypeptidase</keyword>